<keyword evidence="2" id="KW-1133">Transmembrane helix</keyword>
<reference evidence="4" key="1">
    <citation type="journal article" date="2019" name="Int. J. Syst. Evol. Microbiol.">
        <title>The Global Catalogue of Microorganisms (GCM) 10K type strain sequencing project: providing services to taxonomists for standard genome sequencing and annotation.</title>
        <authorList>
            <consortium name="The Broad Institute Genomics Platform"/>
            <consortium name="The Broad Institute Genome Sequencing Center for Infectious Disease"/>
            <person name="Wu L."/>
            <person name="Ma J."/>
        </authorList>
    </citation>
    <scope>NUCLEOTIDE SEQUENCE [LARGE SCALE GENOMIC DNA]</scope>
    <source>
        <strain evidence="4">CCUG 58728</strain>
    </source>
</reference>
<feature type="transmembrane region" description="Helical" evidence="2">
    <location>
        <begin position="24"/>
        <end position="44"/>
    </location>
</feature>
<protein>
    <submittedName>
        <fullName evidence="3">DUF805 domain-containing protein</fullName>
    </submittedName>
</protein>
<dbReference type="Pfam" id="PF05656">
    <property type="entry name" value="DUF805"/>
    <property type="match status" value="1"/>
</dbReference>
<name>A0ABV8D360_9STRE</name>
<evidence type="ECO:0000313" key="4">
    <source>
        <dbReference type="Proteomes" id="UP001595901"/>
    </source>
</evidence>
<evidence type="ECO:0000256" key="1">
    <source>
        <dbReference type="SAM" id="MobiDB-lite"/>
    </source>
</evidence>
<comment type="caution">
    <text evidence="3">The sequence shown here is derived from an EMBL/GenBank/DDBJ whole genome shotgun (WGS) entry which is preliminary data.</text>
</comment>
<evidence type="ECO:0000256" key="2">
    <source>
        <dbReference type="SAM" id="Phobius"/>
    </source>
</evidence>
<dbReference type="Proteomes" id="UP001595901">
    <property type="component" value="Unassembled WGS sequence"/>
</dbReference>
<feature type="region of interest" description="Disordered" evidence="1">
    <location>
        <begin position="184"/>
        <end position="350"/>
    </location>
</feature>
<gene>
    <name evidence="3" type="ORF">ACFOSE_08835</name>
</gene>
<dbReference type="InterPro" id="IPR008523">
    <property type="entry name" value="DUF805"/>
</dbReference>
<feature type="compositionally biased region" description="Low complexity" evidence="1">
    <location>
        <begin position="246"/>
        <end position="278"/>
    </location>
</feature>
<keyword evidence="2" id="KW-0472">Membrane</keyword>
<keyword evidence="2" id="KW-0812">Transmembrane</keyword>
<sequence>MFTAYTNFWKQYIDFKGRTKRSGFWWPFMFNTLIRLTFFLIYLFDLAIPFWNRTQLMEESALSTDGLSMWSDISPVMIIVLVLWLIFELAILVPSLAIGVRRLRDANFHWSLIFLYAGALVLSFIPFVGYISPFLIIASIVLWAFPSREKVAKVNNFYNNPVPNQFVAAQPQAGFNQSTALQQGAFSQQPVQSQPQAPAADQQAAVAPQQPLQPQNQNFQQPNQAMQQAPGFQQVNSFDQSTGFTQPQPQAPFADQQASASQQPLQPQNPNLKQPNQAMQQAPDFQQVNPFDQSTGFAQPQAPVAPQAAPQQPQNPAAPQQPQSQSTLQEFQTGVEQDSQTFNSSNNVPQ</sequence>
<dbReference type="EMBL" id="JBHSAC010000075">
    <property type="protein sequence ID" value="MFC3932852.1"/>
    <property type="molecule type" value="Genomic_DNA"/>
</dbReference>
<feature type="transmembrane region" description="Helical" evidence="2">
    <location>
        <begin position="76"/>
        <end position="100"/>
    </location>
</feature>
<feature type="compositionally biased region" description="Low complexity" evidence="1">
    <location>
        <begin position="298"/>
        <end position="325"/>
    </location>
</feature>
<feature type="transmembrane region" description="Helical" evidence="2">
    <location>
        <begin position="112"/>
        <end position="145"/>
    </location>
</feature>
<dbReference type="RefSeq" id="WP_380432555.1">
    <property type="nucleotide sequence ID" value="NZ_JBHSAC010000075.1"/>
</dbReference>
<organism evidence="3 4">
    <name type="scientific">Streptococcus dentapri</name>
    <dbReference type="NCBI Taxonomy" id="573564"/>
    <lineage>
        <taxon>Bacteria</taxon>
        <taxon>Bacillati</taxon>
        <taxon>Bacillota</taxon>
        <taxon>Bacilli</taxon>
        <taxon>Lactobacillales</taxon>
        <taxon>Streptococcaceae</taxon>
        <taxon>Streptococcus</taxon>
    </lineage>
</organism>
<feature type="compositionally biased region" description="Low complexity" evidence="1">
    <location>
        <begin position="188"/>
        <end position="230"/>
    </location>
</feature>
<proteinExistence type="predicted"/>
<keyword evidence="4" id="KW-1185">Reference proteome</keyword>
<feature type="compositionally biased region" description="Polar residues" evidence="1">
    <location>
        <begin position="326"/>
        <end position="350"/>
    </location>
</feature>
<feature type="compositionally biased region" description="Polar residues" evidence="1">
    <location>
        <begin position="231"/>
        <end position="245"/>
    </location>
</feature>
<evidence type="ECO:0000313" key="3">
    <source>
        <dbReference type="EMBL" id="MFC3932852.1"/>
    </source>
</evidence>
<accession>A0ABV8D360</accession>
<feature type="compositionally biased region" description="Polar residues" evidence="1">
    <location>
        <begin position="279"/>
        <end position="297"/>
    </location>
</feature>